<evidence type="ECO:0000313" key="2">
    <source>
        <dbReference type="Proteomes" id="UP000076858"/>
    </source>
</evidence>
<sequence length="98" mass="11106">MTMQTVFQEIHYQLHRELKMIAVSSCEPSPPLAMIKSNPQDYCNGSKSRSSRANHNGLRKVLYLNLTQAVVQKLHRSGGPWTVDEPYIGSYALNICQQ</sequence>
<name>A0A164HBL7_9CRUS</name>
<evidence type="ECO:0000313" key="1">
    <source>
        <dbReference type="EMBL" id="KZR99946.1"/>
    </source>
</evidence>
<dbReference type="Proteomes" id="UP000076858">
    <property type="component" value="Unassembled WGS sequence"/>
</dbReference>
<protein>
    <submittedName>
        <fullName evidence="1">Uncharacterized protein</fullName>
    </submittedName>
</protein>
<gene>
    <name evidence="1" type="ORF">APZ42_003973</name>
</gene>
<dbReference type="AlphaFoldDB" id="A0A164HBL7"/>
<proteinExistence type="predicted"/>
<comment type="caution">
    <text evidence="1">The sequence shown here is derived from an EMBL/GenBank/DDBJ whole genome shotgun (WGS) entry which is preliminary data.</text>
</comment>
<organism evidence="1 2">
    <name type="scientific">Daphnia magna</name>
    <dbReference type="NCBI Taxonomy" id="35525"/>
    <lineage>
        <taxon>Eukaryota</taxon>
        <taxon>Metazoa</taxon>
        <taxon>Ecdysozoa</taxon>
        <taxon>Arthropoda</taxon>
        <taxon>Crustacea</taxon>
        <taxon>Branchiopoda</taxon>
        <taxon>Diplostraca</taxon>
        <taxon>Cladocera</taxon>
        <taxon>Anomopoda</taxon>
        <taxon>Daphniidae</taxon>
        <taxon>Daphnia</taxon>
    </lineage>
</organism>
<reference evidence="1 2" key="1">
    <citation type="submission" date="2016-03" db="EMBL/GenBank/DDBJ databases">
        <title>EvidentialGene: Evidence-directed Construction of Genes on Genomes.</title>
        <authorList>
            <person name="Gilbert D.G."/>
            <person name="Choi J.-H."/>
            <person name="Mockaitis K."/>
            <person name="Colbourne J."/>
            <person name="Pfrender M."/>
        </authorList>
    </citation>
    <scope>NUCLEOTIDE SEQUENCE [LARGE SCALE GENOMIC DNA]</scope>
    <source>
        <strain evidence="1 2">Xinb3</strain>
        <tissue evidence="1">Complete organism</tissue>
    </source>
</reference>
<dbReference type="EMBL" id="LRGB01012151">
    <property type="protein sequence ID" value="KZR99946.1"/>
    <property type="molecule type" value="Genomic_DNA"/>
</dbReference>
<accession>A0A164HBL7</accession>
<keyword evidence="2" id="KW-1185">Reference proteome</keyword>